<protein>
    <submittedName>
        <fullName evidence="1">Uncharacterized protein</fullName>
    </submittedName>
</protein>
<dbReference type="EMBL" id="JYDT01000034">
    <property type="protein sequence ID" value="KRY89205.1"/>
    <property type="molecule type" value="Genomic_DNA"/>
</dbReference>
<evidence type="ECO:0000313" key="1">
    <source>
        <dbReference type="EMBL" id="KRY89205.1"/>
    </source>
</evidence>
<accession>A0A0V1FTJ0</accession>
<comment type="caution">
    <text evidence="1">The sequence shown here is derived from an EMBL/GenBank/DDBJ whole genome shotgun (WGS) entry which is preliminary data.</text>
</comment>
<gene>
    <name evidence="1" type="ORF">T4D_2730</name>
</gene>
<dbReference type="Proteomes" id="UP000054995">
    <property type="component" value="Unassembled WGS sequence"/>
</dbReference>
<evidence type="ECO:0000313" key="2">
    <source>
        <dbReference type="Proteomes" id="UP000054995"/>
    </source>
</evidence>
<reference evidence="1 2" key="1">
    <citation type="submission" date="2015-01" db="EMBL/GenBank/DDBJ databases">
        <title>Evolution of Trichinella species and genotypes.</title>
        <authorList>
            <person name="Korhonen P.K."/>
            <person name="Edoardo P."/>
            <person name="Giuseppe L.R."/>
            <person name="Gasser R.B."/>
        </authorList>
    </citation>
    <scope>NUCLEOTIDE SEQUENCE [LARGE SCALE GENOMIC DNA]</scope>
    <source>
        <strain evidence="1">ISS470</strain>
    </source>
</reference>
<keyword evidence="2" id="KW-1185">Reference proteome</keyword>
<sequence>MSNIDHRVFSEFSRNSKSSPKAKTVACKLDIIVAEFTATQTTSKQTLTQSFTMIRQQQRIK</sequence>
<proteinExistence type="predicted"/>
<organism evidence="1 2">
    <name type="scientific">Trichinella pseudospiralis</name>
    <name type="common">Parasitic roundworm</name>
    <dbReference type="NCBI Taxonomy" id="6337"/>
    <lineage>
        <taxon>Eukaryota</taxon>
        <taxon>Metazoa</taxon>
        <taxon>Ecdysozoa</taxon>
        <taxon>Nematoda</taxon>
        <taxon>Enoplea</taxon>
        <taxon>Dorylaimia</taxon>
        <taxon>Trichinellida</taxon>
        <taxon>Trichinellidae</taxon>
        <taxon>Trichinella</taxon>
    </lineage>
</organism>
<name>A0A0V1FTJ0_TRIPS</name>